<name>A0ABY6LUP2_9ARAC</name>
<dbReference type="Proteomes" id="UP001235939">
    <property type="component" value="Chromosome X"/>
</dbReference>
<organism evidence="11 12">
    <name type="scientific">Cordylochernes scorpioides</name>
    <dbReference type="NCBI Taxonomy" id="51811"/>
    <lineage>
        <taxon>Eukaryota</taxon>
        <taxon>Metazoa</taxon>
        <taxon>Ecdysozoa</taxon>
        <taxon>Arthropoda</taxon>
        <taxon>Chelicerata</taxon>
        <taxon>Arachnida</taxon>
        <taxon>Pseudoscorpiones</taxon>
        <taxon>Cheliferoidea</taxon>
        <taxon>Chernetidae</taxon>
        <taxon>Cordylochernes</taxon>
    </lineage>
</organism>
<keyword evidence="7" id="KW-0539">Nucleus</keyword>
<accession>A0ABY6LUP2</accession>
<evidence type="ECO:0000259" key="10">
    <source>
        <dbReference type="PROSITE" id="PS50157"/>
    </source>
</evidence>
<dbReference type="InterPro" id="IPR013087">
    <property type="entry name" value="Znf_C2H2_type"/>
</dbReference>
<feature type="domain" description="C2H2-type" evidence="10">
    <location>
        <begin position="30"/>
        <end position="53"/>
    </location>
</feature>
<keyword evidence="4 8" id="KW-0863">Zinc-finger</keyword>
<protein>
    <submittedName>
        <fullName evidence="11">ZEB2</fullName>
    </submittedName>
</protein>
<keyword evidence="2" id="KW-0479">Metal-binding</keyword>
<feature type="domain" description="C2H2-type" evidence="10">
    <location>
        <begin position="95"/>
        <end position="122"/>
    </location>
</feature>
<dbReference type="Pfam" id="PF00096">
    <property type="entry name" value="zf-C2H2"/>
    <property type="match status" value="4"/>
</dbReference>
<gene>
    <name evidence="11" type="ORF">LAZ67_X002747</name>
</gene>
<feature type="region of interest" description="Disordered" evidence="9">
    <location>
        <begin position="410"/>
        <end position="462"/>
    </location>
</feature>
<dbReference type="InterPro" id="IPR051574">
    <property type="entry name" value="ZnF_E-box_Homeobox"/>
</dbReference>
<dbReference type="EMBL" id="CP092886">
    <property type="protein sequence ID" value="UYV84594.1"/>
    <property type="molecule type" value="Genomic_DNA"/>
</dbReference>
<feature type="compositionally biased region" description="Low complexity" evidence="9">
    <location>
        <begin position="414"/>
        <end position="427"/>
    </location>
</feature>
<evidence type="ECO:0000313" key="12">
    <source>
        <dbReference type="Proteomes" id="UP001235939"/>
    </source>
</evidence>
<comment type="subcellular location">
    <subcellularLocation>
        <location evidence="1">Nucleus</location>
    </subcellularLocation>
</comment>
<evidence type="ECO:0000256" key="3">
    <source>
        <dbReference type="ARBA" id="ARBA00022737"/>
    </source>
</evidence>
<evidence type="ECO:0000256" key="4">
    <source>
        <dbReference type="ARBA" id="ARBA00022771"/>
    </source>
</evidence>
<evidence type="ECO:0000256" key="2">
    <source>
        <dbReference type="ARBA" id="ARBA00022723"/>
    </source>
</evidence>
<feature type="compositionally biased region" description="Low complexity" evidence="9">
    <location>
        <begin position="448"/>
        <end position="462"/>
    </location>
</feature>
<reference evidence="11 12" key="1">
    <citation type="submission" date="2022-03" db="EMBL/GenBank/DDBJ databases">
        <title>A chromosomal length assembly of Cordylochernes scorpioides.</title>
        <authorList>
            <person name="Zeh D."/>
            <person name="Zeh J."/>
        </authorList>
    </citation>
    <scope>NUCLEOTIDE SEQUENCE [LARGE SCALE GENOMIC DNA]</scope>
    <source>
        <strain evidence="11">IN4F17</strain>
        <tissue evidence="11">Whole Body</tissue>
    </source>
</reference>
<dbReference type="SUPFAM" id="SSF57667">
    <property type="entry name" value="beta-beta-alpha zinc fingers"/>
    <property type="match status" value="4"/>
</dbReference>
<evidence type="ECO:0000256" key="8">
    <source>
        <dbReference type="PROSITE-ProRule" id="PRU00042"/>
    </source>
</evidence>
<feature type="domain" description="C2H2-type" evidence="10">
    <location>
        <begin position="508"/>
        <end position="535"/>
    </location>
</feature>
<dbReference type="Pfam" id="PF13912">
    <property type="entry name" value="zf-C2H2_6"/>
    <property type="match status" value="1"/>
</dbReference>
<evidence type="ECO:0000313" key="11">
    <source>
        <dbReference type="EMBL" id="UYV84594.1"/>
    </source>
</evidence>
<dbReference type="InterPro" id="IPR036236">
    <property type="entry name" value="Znf_C2H2_sf"/>
</dbReference>
<evidence type="ECO:0000256" key="5">
    <source>
        <dbReference type="ARBA" id="ARBA00022833"/>
    </source>
</evidence>
<dbReference type="PROSITE" id="PS00028">
    <property type="entry name" value="ZINC_FINGER_C2H2_1"/>
    <property type="match status" value="5"/>
</dbReference>
<evidence type="ECO:0000256" key="6">
    <source>
        <dbReference type="ARBA" id="ARBA00023125"/>
    </source>
</evidence>
<proteinExistence type="predicted"/>
<keyword evidence="3" id="KW-0677">Repeat</keyword>
<evidence type="ECO:0000256" key="7">
    <source>
        <dbReference type="ARBA" id="ARBA00023242"/>
    </source>
</evidence>
<feature type="domain" description="C2H2-type" evidence="10">
    <location>
        <begin position="56"/>
        <end position="83"/>
    </location>
</feature>
<sequence>MFTGSSPLSDHLKSVHLFPQLPEDSTSAGHKCSQCEKRFPSLQSVLEHVRFVHKTVVCTKCNVAFDNKEQLAKHKLHHTTQQRLEDAANAAARKFKCEQCGKAFKFKHHLKEHVRIHSGEKPFQCVNCGKRFSHSGSYSSHMTSKKCLTRKSDATKPNRPPPPSINNNTNHSFRTIVPKYGNGSESSFLPPSYMSSLSDFPPRHQLLGPMVSSHLNLFSFFNHHPWFLSTTSSAFSAVSPKSDPLSPKNGDVKMEIADASSRHHPETPNGALPEFIRSPSPSLSSPGRDETIKNGEHGQRLACPNCGEILESSAEFLSHERFFCRSKFTIKIEEAEEERVKLPPALQNFKKHNTHYINSSPSNGALVPDSNGSLSHHPPAHNSPVFISPADQPLDLSMKKRPSVTLEAEVLNLSQRSSRTSTPQSNNNLAATEYGSGDVLSPRPSPSSPGGSSCSSRSPGGSPNLSIAWRQVCLLEQIETGDESVEESPDDENGLVKKRREEISSSLYICDQCDKTFNKPSSLARHKYEHSGQRPHKCDQCGKAFKHKHHLTEHKRLHSGEKPFQCNKCLKRFSHSGSYSQHMNHRYNYCSRGDPPEPYQ</sequence>
<dbReference type="Gene3D" id="3.30.160.60">
    <property type="entry name" value="Classic Zinc Finger"/>
    <property type="match status" value="6"/>
</dbReference>
<keyword evidence="6" id="KW-0238">DNA-binding</keyword>
<dbReference type="PROSITE" id="PS50157">
    <property type="entry name" value="ZINC_FINGER_C2H2_2"/>
    <property type="match status" value="7"/>
</dbReference>
<feature type="domain" description="C2H2-type" evidence="10">
    <location>
        <begin position="536"/>
        <end position="563"/>
    </location>
</feature>
<evidence type="ECO:0000256" key="9">
    <source>
        <dbReference type="SAM" id="MobiDB-lite"/>
    </source>
</evidence>
<keyword evidence="5" id="KW-0862">Zinc</keyword>
<dbReference type="PANTHER" id="PTHR24391:SF27">
    <property type="entry name" value="ZINC FINGER PROTEIN 1"/>
    <property type="match status" value="1"/>
</dbReference>
<feature type="domain" description="C2H2-type" evidence="10">
    <location>
        <begin position="123"/>
        <end position="142"/>
    </location>
</feature>
<feature type="region of interest" description="Disordered" evidence="9">
    <location>
        <begin position="354"/>
        <end position="393"/>
    </location>
</feature>
<feature type="region of interest" description="Disordered" evidence="9">
    <location>
        <begin position="259"/>
        <end position="295"/>
    </location>
</feature>
<keyword evidence="12" id="KW-1185">Reference proteome</keyword>
<feature type="domain" description="C2H2-type" evidence="10">
    <location>
        <begin position="564"/>
        <end position="596"/>
    </location>
</feature>
<dbReference type="PANTHER" id="PTHR24391">
    <property type="entry name" value="HISTONE H4 TRANSCRIPTION FACTOR-RELATED"/>
    <property type="match status" value="1"/>
</dbReference>
<evidence type="ECO:0000256" key="1">
    <source>
        <dbReference type="ARBA" id="ARBA00004123"/>
    </source>
</evidence>
<feature type="region of interest" description="Disordered" evidence="9">
    <location>
        <begin position="134"/>
        <end position="172"/>
    </location>
</feature>
<dbReference type="SMART" id="SM00355">
    <property type="entry name" value="ZnF_C2H2"/>
    <property type="match status" value="8"/>
</dbReference>